<gene>
    <name evidence="3" type="ORF">ARMGADRAFT_936674</name>
</gene>
<proteinExistence type="predicted"/>
<name>A0A2H3D1D1_ARMGA</name>
<dbReference type="AlphaFoldDB" id="A0A2H3D1D1"/>
<evidence type="ECO:0000256" key="1">
    <source>
        <dbReference type="ARBA" id="ARBA00022737"/>
    </source>
</evidence>
<evidence type="ECO:0000313" key="3">
    <source>
        <dbReference type="EMBL" id="PBK89099.1"/>
    </source>
</evidence>
<sequence>MPGTRVETINYLLTWIAEYDDGVLWCSGLAGTGKSALVGTLHKLLSFQMSGRSHLAAFIRYDRTEYWYSSELITSIAYSLGMFDQ</sequence>
<dbReference type="OrthoDB" id="3269932at2759"/>
<dbReference type="Pfam" id="PF24883">
    <property type="entry name" value="NPHP3_N"/>
    <property type="match status" value="1"/>
</dbReference>
<keyword evidence="4" id="KW-1185">Reference proteome</keyword>
<dbReference type="InParanoid" id="A0A2H3D1D1"/>
<reference evidence="4" key="1">
    <citation type="journal article" date="2017" name="Nat. Ecol. Evol.">
        <title>Genome expansion and lineage-specific genetic innovations in the forest pathogenic fungi Armillaria.</title>
        <authorList>
            <person name="Sipos G."/>
            <person name="Prasanna A.N."/>
            <person name="Walter M.C."/>
            <person name="O'Connor E."/>
            <person name="Balint B."/>
            <person name="Krizsan K."/>
            <person name="Kiss B."/>
            <person name="Hess J."/>
            <person name="Varga T."/>
            <person name="Slot J."/>
            <person name="Riley R."/>
            <person name="Boka B."/>
            <person name="Rigling D."/>
            <person name="Barry K."/>
            <person name="Lee J."/>
            <person name="Mihaltcheva S."/>
            <person name="LaButti K."/>
            <person name="Lipzen A."/>
            <person name="Waldron R."/>
            <person name="Moloney N.M."/>
            <person name="Sperisen C."/>
            <person name="Kredics L."/>
            <person name="Vagvoelgyi C."/>
            <person name="Patrignani A."/>
            <person name="Fitzpatrick D."/>
            <person name="Nagy I."/>
            <person name="Doyle S."/>
            <person name="Anderson J.B."/>
            <person name="Grigoriev I.V."/>
            <person name="Gueldener U."/>
            <person name="Muensterkoetter M."/>
            <person name="Nagy L.G."/>
        </authorList>
    </citation>
    <scope>NUCLEOTIDE SEQUENCE [LARGE SCALE GENOMIC DNA]</scope>
    <source>
        <strain evidence="4">Ar21-2</strain>
    </source>
</reference>
<evidence type="ECO:0000313" key="4">
    <source>
        <dbReference type="Proteomes" id="UP000217790"/>
    </source>
</evidence>
<feature type="non-terminal residue" evidence="3">
    <location>
        <position position="85"/>
    </location>
</feature>
<evidence type="ECO:0000259" key="2">
    <source>
        <dbReference type="Pfam" id="PF24883"/>
    </source>
</evidence>
<accession>A0A2H3D1D1</accession>
<keyword evidence="1" id="KW-0677">Repeat</keyword>
<protein>
    <recommendedName>
        <fullName evidence="2">Nephrocystin 3-like N-terminal domain-containing protein</fullName>
    </recommendedName>
</protein>
<dbReference type="Proteomes" id="UP000217790">
    <property type="component" value="Unassembled WGS sequence"/>
</dbReference>
<dbReference type="STRING" id="47427.A0A2H3D1D1"/>
<dbReference type="InterPro" id="IPR056884">
    <property type="entry name" value="NPHP3-like_N"/>
</dbReference>
<feature type="domain" description="Nephrocystin 3-like N-terminal" evidence="2">
    <location>
        <begin position="14"/>
        <end position="80"/>
    </location>
</feature>
<organism evidence="3 4">
    <name type="scientific">Armillaria gallica</name>
    <name type="common">Bulbous honey fungus</name>
    <name type="synonym">Armillaria bulbosa</name>
    <dbReference type="NCBI Taxonomy" id="47427"/>
    <lineage>
        <taxon>Eukaryota</taxon>
        <taxon>Fungi</taxon>
        <taxon>Dikarya</taxon>
        <taxon>Basidiomycota</taxon>
        <taxon>Agaricomycotina</taxon>
        <taxon>Agaricomycetes</taxon>
        <taxon>Agaricomycetidae</taxon>
        <taxon>Agaricales</taxon>
        <taxon>Marasmiineae</taxon>
        <taxon>Physalacriaceae</taxon>
        <taxon>Armillaria</taxon>
    </lineage>
</organism>
<dbReference type="EMBL" id="KZ293670">
    <property type="protein sequence ID" value="PBK89099.1"/>
    <property type="molecule type" value="Genomic_DNA"/>
</dbReference>